<comment type="caution">
    <text evidence="1">The sequence shown here is derived from an EMBL/GenBank/DDBJ whole genome shotgun (WGS) entry which is preliminary data.</text>
</comment>
<evidence type="ECO:0000313" key="1">
    <source>
        <dbReference type="EMBL" id="CAI2194738.1"/>
    </source>
</evidence>
<feature type="non-terminal residue" evidence="1">
    <location>
        <position position="1"/>
    </location>
</feature>
<gene>
    <name evidence="1" type="ORF">FWILDA_LOCUS16727</name>
</gene>
<accession>A0A9W4T7L2</accession>
<sequence>MSLPTNFDILRTIQEEHKEAYNKNKPLNKDESCVLYNPVKQKVNKTFKNFWNYHENAHNSEKTSKAAIALLYCINYTLYSSDLTTVLQHLLLITHHT</sequence>
<dbReference type="EMBL" id="CAMKVN010011350">
    <property type="protein sequence ID" value="CAI2194738.1"/>
    <property type="molecule type" value="Genomic_DNA"/>
</dbReference>
<evidence type="ECO:0000313" key="2">
    <source>
        <dbReference type="Proteomes" id="UP001153678"/>
    </source>
</evidence>
<feature type="non-terminal residue" evidence="1">
    <location>
        <position position="97"/>
    </location>
</feature>
<organism evidence="1 2">
    <name type="scientific">Funneliformis geosporum</name>
    <dbReference type="NCBI Taxonomy" id="1117311"/>
    <lineage>
        <taxon>Eukaryota</taxon>
        <taxon>Fungi</taxon>
        <taxon>Fungi incertae sedis</taxon>
        <taxon>Mucoromycota</taxon>
        <taxon>Glomeromycotina</taxon>
        <taxon>Glomeromycetes</taxon>
        <taxon>Glomerales</taxon>
        <taxon>Glomeraceae</taxon>
        <taxon>Funneliformis</taxon>
    </lineage>
</organism>
<dbReference type="Proteomes" id="UP001153678">
    <property type="component" value="Unassembled WGS sequence"/>
</dbReference>
<proteinExistence type="predicted"/>
<keyword evidence="2" id="KW-1185">Reference proteome</keyword>
<protein>
    <submittedName>
        <fullName evidence="1">10195_t:CDS:1</fullName>
    </submittedName>
</protein>
<name>A0A9W4T7L2_9GLOM</name>
<reference evidence="1" key="1">
    <citation type="submission" date="2022-08" db="EMBL/GenBank/DDBJ databases">
        <authorList>
            <person name="Kallberg Y."/>
            <person name="Tangrot J."/>
            <person name="Rosling A."/>
        </authorList>
    </citation>
    <scope>NUCLEOTIDE SEQUENCE</scope>
    <source>
        <strain evidence="1">Wild A</strain>
    </source>
</reference>
<dbReference type="AlphaFoldDB" id="A0A9W4T7L2"/>